<keyword evidence="1" id="KW-0175">Coiled coil</keyword>
<dbReference type="InterPro" id="IPR001304">
    <property type="entry name" value="C-type_lectin-like"/>
</dbReference>
<dbReference type="GeneID" id="116224712"/>
<keyword evidence="3" id="KW-0472">Membrane</keyword>
<evidence type="ECO:0000313" key="5">
    <source>
        <dbReference type="Proteomes" id="UP000515152"/>
    </source>
</evidence>
<dbReference type="PANTHER" id="PTHR22803">
    <property type="entry name" value="MANNOSE, PHOSPHOLIPASE, LECTIN RECEPTOR RELATED"/>
    <property type="match status" value="1"/>
</dbReference>
<dbReference type="InterPro" id="IPR050111">
    <property type="entry name" value="C-type_lectin/snaclec_domain"/>
</dbReference>
<sequence length="353" mass="40555">MSRDPVYAVVNYHTKDTPGQLTSAEAETTADDATYSNIHMPVSGRPGQHEGDKAAGRHCVIYSKVSLPNQDDARPTSARDPDDPAARPTSARDPDDPAPITASAERFQWRVFLKPTVWLLFLSALLLLVLFTLGVLYASSARSHTERQHALQKNNTEVHTRLWHQLNRSSEEKTQLWLQLNSSSEEMTQLRNHLNKTQMNLTQLQRSYTALSEEKTDIQTKLEDLKIEAEKKSADGWEYFSGKWYYFSTYKKTWTASKDACVTKGGDLVIIESEKEQQYIHRHSGEYWIGLKHSYGKWYWVDNTPLTGPGYWSYGEPKYDGCVRTEYTRTQNTWKYSWCNDYLQSVCECKAVV</sequence>
<keyword evidence="3" id="KW-1133">Transmembrane helix</keyword>
<dbReference type="SMART" id="SM00034">
    <property type="entry name" value="CLECT"/>
    <property type="match status" value="1"/>
</dbReference>
<dbReference type="AlphaFoldDB" id="A0A6P8H0I7"/>
<organism evidence="5 6">
    <name type="scientific">Clupea harengus</name>
    <name type="common">Atlantic herring</name>
    <dbReference type="NCBI Taxonomy" id="7950"/>
    <lineage>
        <taxon>Eukaryota</taxon>
        <taxon>Metazoa</taxon>
        <taxon>Chordata</taxon>
        <taxon>Craniata</taxon>
        <taxon>Vertebrata</taxon>
        <taxon>Euteleostomi</taxon>
        <taxon>Actinopterygii</taxon>
        <taxon>Neopterygii</taxon>
        <taxon>Teleostei</taxon>
        <taxon>Clupei</taxon>
        <taxon>Clupeiformes</taxon>
        <taxon>Clupeoidei</taxon>
        <taxon>Clupeidae</taxon>
        <taxon>Clupea</taxon>
    </lineage>
</organism>
<feature type="coiled-coil region" evidence="1">
    <location>
        <begin position="180"/>
        <end position="235"/>
    </location>
</feature>
<dbReference type="Gene3D" id="3.10.100.10">
    <property type="entry name" value="Mannose-Binding Protein A, subunit A"/>
    <property type="match status" value="1"/>
</dbReference>
<accession>A0A6P8H0I7</accession>
<feature type="region of interest" description="Disordered" evidence="2">
    <location>
        <begin position="66"/>
        <end position="99"/>
    </location>
</feature>
<dbReference type="RefSeq" id="XP_031441227.1">
    <property type="nucleotide sequence ID" value="XM_031585367.1"/>
</dbReference>
<evidence type="ECO:0000256" key="2">
    <source>
        <dbReference type="SAM" id="MobiDB-lite"/>
    </source>
</evidence>
<feature type="domain" description="C-type lectin" evidence="4">
    <location>
        <begin position="240"/>
        <end position="348"/>
    </location>
</feature>
<proteinExistence type="predicted"/>
<gene>
    <name evidence="6" type="primary">LOC116224712</name>
</gene>
<evidence type="ECO:0000256" key="3">
    <source>
        <dbReference type="SAM" id="Phobius"/>
    </source>
</evidence>
<evidence type="ECO:0000313" key="6">
    <source>
        <dbReference type="RefSeq" id="XP_031441227.1"/>
    </source>
</evidence>
<feature type="compositionally biased region" description="Basic and acidic residues" evidence="2">
    <location>
        <begin position="71"/>
        <end position="95"/>
    </location>
</feature>
<dbReference type="InterPro" id="IPR016186">
    <property type="entry name" value="C-type_lectin-like/link_sf"/>
</dbReference>
<dbReference type="Proteomes" id="UP000515152">
    <property type="component" value="Chromosome 18"/>
</dbReference>
<dbReference type="SUPFAM" id="SSF56436">
    <property type="entry name" value="C-type lectin-like"/>
    <property type="match status" value="1"/>
</dbReference>
<dbReference type="OrthoDB" id="441660at2759"/>
<protein>
    <submittedName>
        <fullName evidence="6">C-type lectin domain family 4 member F-like</fullName>
    </submittedName>
</protein>
<reference evidence="6" key="1">
    <citation type="submission" date="2025-08" db="UniProtKB">
        <authorList>
            <consortium name="RefSeq"/>
        </authorList>
    </citation>
    <scope>IDENTIFICATION</scope>
</reference>
<dbReference type="Pfam" id="PF00059">
    <property type="entry name" value="Lectin_C"/>
    <property type="match status" value="1"/>
</dbReference>
<dbReference type="KEGG" id="char:116224712"/>
<dbReference type="PROSITE" id="PS50041">
    <property type="entry name" value="C_TYPE_LECTIN_2"/>
    <property type="match status" value="1"/>
</dbReference>
<dbReference type="InterPro" id="IPR016187">
    <property type="entry name" value="CTDL_fold"/>
</dbReference>
<feature type="transmembrane region" description="Helical" evidence="3">
    <location>
        <begin position="116"/>
        <end position="138"/>
    </location>
</feature>
<evidence type="ECO:0000259" key="4">
    <source>
        <dbReference type="PROSITE" id="PS50041"/>
    </source>
</evidence>
<keyword evidence="5" id="KW-1185">Reference proteome</keyword>
<evidence type="ECO:0000256" key="1">
    <source>
        <dbReference type="SAM" id="Coils"/>
    </source>
</evidence>
<name>A0A6P8H0I7_CLUHA</name>
<keyword evidence="3" id="KW-0812">Transmembrane</keyword>